<dbReference type="GO" id="GO:0043139">
    <property type="term" value="F:5'-3' DNA helicase activity"/>
    <property type="evidence" value="ECO:0007669"/>
    <property type="project" value="UniProtKB-EC"/>
</dbReference>
<dbReference type="GO" id="GO:0005524">
    <property type="term" value="F:ATP binding"/>
    <property type="evidence" value="ECO:0007669"/>
    <property type="project" value="UniProtKB-KW"/>
</dbReference>
<dbReference type="InterPro" id="IPR027417">
    <property type="entry name" value="P-loop_NTPase"/>
</dbReference>
<dbReference type="InterPro" id="IPR016136">
    <property type="entry name" value="DNA_helicase_N/primase_C"/>
</dbReference>
<dbReference type="SUPFAM" id="SSF48024">
    <property type="entry name" value="N-terminal domain of DnaB helicase"/>
    <property type="match status" value="1"/>
</dbReference>
<evidence type="ECO:0000256" key="7">
    <source>
        <dbReference type="ARBA" id="ARBA00022840"/>
    </source>
</evidence>
<evidence type="ECO:0000259" key="12">
    <source>
        <dbReference type="PROSITE" id="PS51199"/>
    </source>
</evidence>
<dbReference type="InterPro" id="IPR007693">
    <property type="entry name" value="DNA_helicase_DnaB-like_N"/>
</dbReference>
<evidence type="ECO:0000256" key="10">
    <source>
        <dbReference type="ARBA" id="ARBA00044969"/>
    </source>
</evidence>
<dbReference type="SUPFAM" id="SSF52540">
    <property type="entry name" value="P-loop containing nucleoside triphosphate hydrolases"/>
    <property type="match status" value="1"/>
</dbReference>
<organism evidence="13 14">
    <name type="scientific">Chitiniphilus eburneus</name>
    <dbReference type="NCBI Taxonomy" id="2571148"/>
    <lineage>
        <taxon>Bacteria</taxon>
        <taxon>Pseudomonadati</taxon>
        <taxon>Pseudomonadota</taxon>
        <taxon>Betaproteobacteria</taxon>
        <taxon>Neisseriales</taxon>
        <taxon>Chitinibacteraceae</taxon>
        <taxon>Chitiniphilus</taxon>
    </lineage>
</organism>
<sequence>MTAARYDSATELALIGAVLADNSAFDRVADQLSVEDFATQAGQLMWAGLCRLLSNGVPAEIFSLAEALDESGDLERIGGLAQISEAATALFVTGSVATYARIIRDLAKQRKLGAAAVQIHEILEGTGDTDSKIAESVDVVMRVAEHSTRANVMSAVEMAMMAGKAILDRDEKGESGLRWGFRDIDAIAGRMKPGQLIIIAARPGMGKTTFARNVAEHVAQSHGVLHSSLEMEHDELSEGYVASLGQTSYESLQTGKLEDQYIHVTRGIERLSSLNLAVVTGLDTVAALASTVRIQARKLGGIKLVIVDYLQLMRSPGQKDRRVEVDEISRDLKKLAIANKCTVIALSQLSRKVEERSDKRPMISDIRESGGIEADADKVIALYRDDYYHPSSPYKGLAEAGVLKNRRGKTGKVPLAFLGDQARFADSALSLDDIEYEVPRPAKRFGGEPA</sequence>
<dbReference type="GO" id="GO:0006269">
    <property type="term" value="P:DNA replication, synthesis of primer"/>
    <property type="evidence" value="ECO:0007669"/>
    <property type="project" value="UniProtKB-KW"/>
</dbReference>
<gene>
    <name evidence="13" type="ORF">FAZ21_06720</name>
</gene>
<dbReference type="EC" id="5.6.2.3" evidence="10"/>
<keyword evidence="4" id="KW-0547">Nucleotide-binding</keyword>
<name>A0A4U0Q3D1_9NEIS</name>
<dbReference type="AlphaFoldDB" id="A0A4U0Q3D1"/>
<keyword evidence="5" id="KW-0378">Hydrolase</keyword>
<dbReference type="Pfam" id="PF00772">
    <property type="entry name" value="DnaB"/>
    <property type="match status" value="1"/>
</dbReference>
<evidence type="ECO:0000256" key="11">
    <source>
        <dbReference type="ARBA" id="ARBA00048954"/>
    </source>
</evidence>
<reference evidence="13 14" key="1">
    <citation type="submission" date="2019-04" db="EMBL/GenBank/DDBJ databases">
        <title>Chitiniphilus eburnea sp. nov., a novel chitinolytic bacterium isolated from aquaculture sludge.</title>
        <authorList>
            <person name="Sheng M."/>
        </authorList>
    </citation>
    <scope>NUCLEOTIDE SEQUENCE [LARGE SCALE GENOMIC DNA]</scope>
    <source>
        <strain evidence="13 14">HX-2-15</strain>
    </source>
</reference>
<dbReference type="InterPro" id="IPR007694">
    <property type="entry name" value="DNA_helicase_DnaB-like_C"/>
</dbReference>
<dbReference type="PANTHER" id="PTHR30153">
    <property type="entry name" value="REPLICATIVE DNA HELICASE DNAB"/>
    <property type="match status" value="1"/>
</dbReference>
<dbReference type="GO" id="GO:0005829">
    <property type="term" value="C:cytosol"/>
    <property type="evidence" value="ECO:0007669"/>
    <property type="project" value="TreeGrafter"/>
</dbReference>
<dbReference type="EMBL" id="SUMF01000004">
    <property type="protein sequence ID" value="TJZ75601.1"/>
    <property type="molecule type" value="Genomic_DNA"/>
</dbReference>
<keyword evidence="2" id="KW-0639">Primosome</keyword>
<dbReference type="OrthoDB" id="9773982at2"/>
<evidence type="ECO:0000313" key="13">
    <source>
        <dbReference type="EMBL" id="TJZ75601.1"/>
    </source>
</evidence>
<keyword evidence="6 13" id="KW-0347">Helicase</keyword>
<evidence type="ECO:0000313" key="14">
    <source>
        <dbReference type="Proteomes" id="UP000310016"/>
    </source>
</evidence>
<dbReference type="GO" id="GO:0003677">
    <property type="term" value="F:DNA binding"/>
    <property type="evidence" value="ECO:0007669"/>
    <property type="project" value="UniProtKB-KW"/>
</dbReference>
<dbReference type="PANTHER" id="PTHR30153:SF2">
    <property type="entry name" value="REPLICATIVE DNA HELICASE"/>
    <property type="match status" value="1"/>
</dbReference>
<dbReference type="InterPro" id="IPR036185">
    <property type="entry name" value="DNA_heli_DnaB-like_N_sf"/>
</dbReference>
<dbReference type="SMART" id="SM00382">
    <property type="entry name" value="AAA"/>
    <property type="match status" value="1"/>
</dbReference>
<dbReference type="Gene3D" id="1.10.860.10">
    <property type="entry name" value="DNAb Helicase, Chain A"/>
    <property type="match status" value="1"/>
</dbReference>
<evidence type="ECO:0000256" key="9">
    <source>
        <dbReference type="ARBA" id="ARBA00023235"/>
    </source>
</evidence>
<keyword evidence="8" id="KW-0238">DNA-binding</keyword>
<dbReference type="GO" id="GO:0016787">
    <property type="term" value="F:hydrolase activity"/>
    <property type="evidence" value="ECO:0007669"/>
    <property type="project" value="UniProtKB-KW"/>
</dbReference>
<evidence type="ECO:0000256" key="2">
    <source>
        <dbReference type="ARBA" id="ARBA00022515"/>
    </source>
</evidence>
<keyword evidence="14" id="KW-1185">Reference proteome</keyword>
<evidence type="ECO:0000256" key="6">
    <source>
        <dbReference type="ARBA" id="ARBA00022806"/>
    </source>
</evidence>
<protein>
    <recommendedName>
        <fullName evidence="10">DNA 5'-3' helicase</fullName>
        <ecNumber evidence="10">5.6.2.3</ecNumber>
    </recommendedName>
</protein>
<evidence type="ECO:0000256" key="5">
    <source>
        <dbReference type="ARBA" id="ARBA00022801"/>
    </source>
</evidence>
<dbReference type="PROSITE" id="PS51199">
    <property type="entry name" value="SF4_HELICASE"/>
    <property type="match status" value="1"/>
</dbReference>
<comment type="caution">
    <text evidence="13">The sequence shown here is derived from an EMBL/GenBank/DDBJ whole genome shotgun (WGS) entry which is preliminary data.</text>
</comment>
<evidence type="ECO:0000256" key="4">
    <source>
        <dbReference type="ARBA" id="ARBA00022741"/>
    </source>
</evidence>
<keyword evidence="7" id="KW-0067">ATP-binding</keyword>
<dbReference type="RefSeq" id="WP_136772514.1">
    <property type="nucleotide sequence ID" value="NZ_SUMF01000004.1"/>
</dbReference>
<comment type="similarity">
    <text evidence="1">Belongs to the helicase family. DnaB subfamily.</text>
</comment>
<dbReference type="InterPro" id="IPR003593">
    <property type="entry name" value="AAA+_ATPase"/>
</dbReference>
<keyword evidence="9" id="KW-0413">Isomerase</keyword>
<proteinExistence type="inferred from homology"/>
<evidence type="ECO:0000256" key="3">
    <source>
        <dbReference type="ARBA" id="ARBA00022705"/>
    </source>
</evidence>
<dbReference type="GO" id="GO:1990077">
    <property type="term" value="C:primosome complex"/>
    <property type="evidence" value="ECO:0007669"/>
    <property type="project" value="UniProtKB-KW"/>
</dbReference>
<dbReference type="Proteomes" id="UP000310016">
    <property type="component" value="Unassembled WGS sequence"/>
</dbReference>
<dbReference type="Pfam" id="PF03796">
    <property type="entry name" value="DnaB_C"/>
    <property type="match status" value="1"/>
</dbReference>
<evidence type="ECO:0000256" key="8">
    <source>
        <dbReference type="ARBA" id="ARBA00023125"/>
    </source>
</evidence>
<evidence type="ECO:0000256" key="1">
    <source>
        <dbReference type="ARBA" id="ARBA00008428"/>
    </source>
</evidence>
<accession>A0A4U0Q3D1</accession>
<feature type="domain" description="SF4 helicase" evidence="12">
    <location>
        <begin position="170"/>
        <end position="431"/>
    </location>
</feature>
<dbReference type="CDD" id="cd00984">
    <property type="entry name" value="DnaB_C"/>
    <property type="match status" value="1"/>
</dbReference>
<dbReference type="Gene3D" id="3.40.50.300">
    <property type="entry name" value="P-loop containing nucleotide triphosphate hydrolases"/>
    <property type="match status" value="1"/>
</dbReference>
<comment type="catalytic activity">
    <reaction evidence="11">
        <text>ATP + H2O = ADP + phosphate + H(+)</text>
        <dbReference type="Rhea" id="RHEA:13065"/>
        <dbReference type="ChEBI" id="CHEBI:15377"/>
        <dbReference type="ChEBI" id="CHEBI:15378"/>
        <dbReference type="ChEBI" id="CHEBI:30616"/>
        <dbReference type="ChEBI" id="CHEBI:43474"/>
        <dbReference type="ChEBI" id="CHEBI:456216"/>
        <dbReference type="EC" id="5.6.2.3"/>
    </reaction>
</comment>
<keyword evidence="3" id="KW-0235">DNA replication</keyword>